<protein>
    <submittedName>
        <fullName evidence="4">C-type lectin domain-containing protein</fullName>
    </submittedName>
</protein>
<feature type="domain" description="C-type lectin" evidence="2">
    <location>
        <begin position="276"/>
        <end position="388"/>
    </location>
</feature>
<dbReference type="Gene3D" id="3.10.100.10">
    <property type="entry name" value="Mannose-Binding Protein A, subunit A"/>
    <property type="match status" value="1"/>
</dbReference>
<dbReference type="Pfam" id="PF10327">
    <property type="entry name" value="7TM_GPCR_Sri"/>
    <property type="match status" value="1"/>
</dbReference>
<dbReference type="CDD" id="cd00037">
    <property type="entry name" value="CLECT"/>
    <property type="match status" value="2"/>
</dbReference>
<keyword evidence="1" id="KW-1133">Transmembrane helix</keyword>
<dbReference type="SMART" id="SM00034">
    <property type="entry name" value="CLECT"/>
    <property type="match status" value="1"/>
</dbReference>
<evidence type="ECO:0000256" key="1">
    <source>
        <dbReference type="SAM" id="Phobius"/>
    </source>
</evidence>
<dbReference type="PROSITE" id="PS50041">
    <property type="entry name" value="C_TYPE_LECTIN_2"/>
    <property type="match status" value="1"/>
</dbReference>
<dbReference type="InterPro" id="IPR016186">
    <property type="entry name" value="C-type_lectin-like/link_sf"/>
</dbReference>
<reference evidence="4" key="1">
    <citation type="submission" date="2016-11" db="UniProtKB">
        <authorList>
            <consortium name="WormBaseParasite"/>
        </authorList>
    </citation>
    <scope>IDENTIFICATION</scope>
</reference>
<keyword evidence="3" id="KW-1185">Reference proteome</keyword>
<dbReference type="InterPro" id="IPR019429">
    <property type="entry name" value="7TM_GPCR_serpentine_rcpt_Sri"/>
</dbReference>
<dbReference type="PANTHER" id="PTHR45830:SF20">
    <property type="entry name" value="SERPENTINE RECEPTOR, CLASS I"/>
    <property type="match status" value="1"/>
</dbReference>
<sequence length="398" mass="44886">MCFIIDIHLTVLMQPQPLHPMPAGFCTGLLTYRNFASSHILMTSVIGLLGSQVSGLVLCFLRKYLHFQKLNRTNVSHKAFAVIAFGVLYLIVIAMVIVTYKCGMPREEEFRIIREKYPQYEAGFQSLSNFALYDFNIYWIALLSGTTIGSFYAGALFGYTTFTMLNILMELRKMSSSSNFKKQKKALSSLIAQLITTLLAIVPIAILALSLLIEFDYAQDNRALVSFVNQYNESDIWLGLNCTGLSKNSCEWDDQTTDMSYSNFAIDVTKKCDYIYNNNCYFLYEQQVPFAMADIECQQGGYKFSSVHSYLENRFIASNYMVEMSIWLGGVAANGGLIVWSDGSQEDYGYSTLKYGNGSCVSMITHYDHTGGEWITRNCSDYLPFLCKRPVCSEIGGC</sequence>
<evidence type="ECO:0000313" key="3">
    <source>
        <dbReference type="Proteomes" id="UP000095282"/>
    </source>
</evidence>
<dbReference type="PANTHER" id="PTHR45830">
    <property type="entry name" value="SERPENTINE RECEPTOR, CLASS I"/>
    <property type="match status" value="1"/>
</dbReference>
<dbReference type="eggNOG" id="KOG4297">
    <property type="taxonomic scope" value="Eukaryota"/>
</dbReference>
<dbReference type="WBParaSite" id="Csp11.Scaffold630.g20095.t1">
    <property type="protein sequence ID" value="Csp11.Scaffold630.g20095.t1"/>
    <property type="gene ID" value="Csp11.Scaffold630.g20095"/>
</dbReference>
<feature type="transmembrane region" description="Helical" evidence="1">
    <location>
        <begin position="80"/>
        <end position="100"/>
    </location>
</feature>
<feature type="transmembrane region" description="Helical" evidence="1">
    <location>
        <begin position="40"/>
        <end position="60"/>
    </location>
</feature>
<feature type="transmembrane region" description="Helical" evidence="1">
    <location>
        <begin position="137"/>
        <end position="169"/>
    </location>
</feature>
<dbReference type="InterPro" id="IPR001304">
    <property type="entry name" value="C-type_lectin-like"/>
</dbReference>
<proteinExistence type="predicted"/>
<dbReference type="Pfam" id="PF00059">
    <property type="entry name" value="Lectin_C"/>
    <property type="match status" value="1"/>
</dbReference>
<organism evidence="3 4">
    <name type="scientific">Caenorhabditis tropicalis</name>
    <dbReference type="NCBI Taxonomy" id="1561998"/>
    <lineage>
        <taxon>Eukaryota</taxon>
        <taxon>Metazoa</taxon>
        <taxon>Ecdysozoa</taxon>
        <taxon>Nematoda</taxon>
        <taxon>Chromadorea</taxon>
        <taxon>Rhabditida</taxon>
        <taxon>Rhabditina</taxon>
        <taxon>Rhabditomorpha</taxon>
        <taxon>Rhabditoidea</taxon>
        <taxon>Rhabditidae</taxon>
        <taxon>Peloderinae</taxon>
        <taxon>Caenorhabditis</taxon>
    </lineage>
</organism>
<dbReference type="STRING" id="1561998.A0A1I7UWP2"/>
<feature type="transmembrane region" description="Helical" evidence="1">
    <location>
        <begin position="190"/>
        <end position="213"/>
    </location>
</feature>
<dbReference type="AlphaFoldDB" id="A0A1I7UWP2"/>
<evidence type="ECO:0000313" key="4">
    <source>
        <dbReference type="WBParaSite" id="Csp11.Scaffold630.g20095.t1"/>
    </source>
</evidence>
<dbReference type="InterPro" id="IPR016187">
    <property type="entry name" value="CTDL_fold"/>
</dbReference>
<dbReference type="SUPFAM" id="SSF56436">
    <property type="entry name" value="C-type lectin-like"/>
    <property type="match status" value="2"/>
</dbReference>
<name>A0A1I7UWP2_9PELO</name>
<accession>A0A1I7UWP2</accession>
<evidence type="ECO:0000259" key="2">
    <source>
        <dbReference type="PROSITE" id="PS50041"/>
    </source>
</evidence>
<dbReference type="Proteomes" id="UP000095282">
    <property type="component" value="Unplaced"/>
</dbReference>
<keyword evidence="1" id="KW-0472">Membrane</keyword>
<keyword evidence="1" id="KW-0812">Transmembrane</keyword>